<dbReference type="EC" id="2.1.1.37" evidence="1"/>
<feature type="region of interest" description="Disordered" evidence="6">
    <location>
        <begin position="254"/>
        <end position="311"/>
    </location>
</feature>
<comment type="similarity">
    <text evidence="5">Belongs to the class I-like SAM-binding methyltransferase superfamily. C5-methyltransferase family.</text>
</comment>
<evidence type="ECO:0000256" key="3">
    <source>
        <dbReference type="ARBA" id="ARBA00022679"/>
    </source>
</evidence>
<dbReference type="SUPFAM" id="SSF53335">
    <property type="entry name" value="S-adenosyl-L-methionine-dependent methyltransferases"/>
    <property type="match status" value="1"/>
</dbReference>
<proteinExistence type="inferred from homology"/>
<dbReference type="AlphaFoldDB" id="A0A7D5P399"/>
<dbReference type="PANTHER" id="PTHR10629">
    <property type="entry name" value="CYTOSINE-SPECIFIC METHYLTRANSFERASE"/>
    <property type="match status" value="1"/>
</dbReference>
<keyword evidence="3 7" id="KW-0808">Transferase</keyword>
<reference evidence="7 8" key="1">
    <citation type="submission" date="2020-07" db="EMBL/GenBank/DDBJ databases">
        <title>Halosimplex pelagicum sp. nov. and Halosimplex rubrum sp. nov., isolated from salted brown alga Laminaria, and emended description of the genus Halosimplex.</title>
        <authorList>
            <person name="Cui H."/>
        </authorList>
    </citation>
    <scope>NUCLEOTIDE SEQUENCE [LARGE SCALE GENOMIC DNA]</scope>
    <source>
        <strain evidence="7 8">R27</strain>
    </source>
</reference>
<dbReference type="PROSITE" id="PS51257">
    <property type="entry name" value="PROKAR_LIPOPROTEIN"/>
    <property type="match status" value="1"/>
</dbReference>
<dbReference type="EMBL" id="CP058910">
    <property type="protein sequence ID" value="QLH79863.1"/>
    <property type="molecule type" value="Genomic_DNA"/>
</dbReference>
<dbReference type="InterPro" id="IPR018117">
    <property type="entry name" value="C5_DNA_meth_AS"/>
</dbReference>
<name>A0A7D5P399_9EURY</name>
<dbReference type="GO" id="GO:0003886">
    <property type="term" value="F:DNA (cytosine-5-)-methyltransferase activity"/>
    <property type="evidence" value="ECO:0007669"/>
    <property type="project" value="UniProtKB-EC"/>
</dbReference>
<evidence type="ECO:0000313" key="8">
    <source>
        <dbReference type="Proteomes" id="UP000509667"/>
    </source>
</evidence>
<dbReference type="Proteomes" id="UP000509667">
    <property type="component" value="Chromosome"/>
</dbReference>
<dbReference type="PROSITE" id="PS51679">
    <property type="entry name" value="SAM_MT_C5"/>
    <property type="match status" value="1"/>
</dbReference>
<dbReference type="GeneID" id="56080660"/>
<evidence type="ECO:0000256" key="5">
    <source>
        <dbReference type="RuleBase" id="RU000416"/>
    </source>
</evidence>
<evidence type="ECO:0000256" key="6">
    <source>
        <dbReference type="SAM" id="MobiDB-lite"/>
    </source>
</evidence>
<dbReference type="Pfam" id="PF00145">
    <property type="entry name" value="DNA_methylase"/>
    <property type="match status" value="1"/>
</dbReference>
<keyword evidence="4" id="KW-0949">S-adenosyl-L-methionine</keyword>
<dbReference type="REBASE" id="410263">
    <property type="entry name" value="M.HruR27ORF22315P"/>
</dbReference>
<dbReference type="GO" id="GO:0032259">
    <property type="term" value="P:methylation"/>
    <property type="evidence" value="ECO:0007669"/>
    <property type="project" value="UniProtKB-KW"/>
</dbReference>
<dbReference type="InterPro" id="IPR001525">
    <property type="entry name" value="C5_MeTfrase"/>
</dbReference>
<feature type="region of interest" description="Disordered" evidence="6">
    <location>
        <begin position="186"/>
        <end position="225"/>
    </location>
</feature>
<dbReference type="GO" id="GO:0003677">
    <property type="term" value="F:DNA binding"/>
    <property type="evidence" value="ECO:0007669"/>
    <property type="project" value="TreeGrafter"/>
</dbReference>
<keyword evidence="8" id="KW-1185">Reference proteome</keyword>
<feature type="compositionally biased region" description="Basic and acidic residues" evidence="6">
    <location>
        <begin position="264"/>
        <end position="288"/>
    </location>
</feature>
<dbReference type="PANTHER" id="PTHR10629:SF52">
    <property type="entry name" value="DNA (CYTOSINE-5)-METHYLTRANSFERASE 1"/>
    <property type="match status" value="1"/>
</dbReference>
<sequence>MERSTLSLFAGAGGCTLGFDRAGFDVKLGIDIDSDAISTYDANFSEIDSVQKDLSNATSDWLLERLELEPGELDFLIGGPPCQGFSSAGNGFWDDPRNQLLKQYIRYLEELQPKWFLMENVEGLLTAQESQYITETARKLVDAGYTIRVHKLYSHWHGLPQKRKRVFIVGNSGGVNFEFPDPTHHGISAVSPPRSITDAISDLPEPAESKPKRLEYASTPETGYQQSLRNEAVTDHYDTEVSDVLRKRIEHLESGQSMQDLPEDLQHDSFDRRASRRVKDGTPTEKRGGAPSGLKRLVPDEPSLTITGGSRSEFVHPERDRFLTLRECARIQSFPDWFQFRGSKTSKQQQIANAIPPLIAEKLADHFGKVMERNADAPYGDAEGGLLGFFMTKADSRSPALDRTHDKLSELRNRTQVEV</sequence>
<accession>A0A7D5P399</accession>
<dbReference type="PROSITE" id="PS00094">
    <property type="entry name" value="C5_MTASE_1"/>
    <property type="match status" value="1"/>
</dbReference>
<evidence type="ECO:0000256" key="2">
    <source>
        <dbReference type="ARBA" id="ARBA00022603"/>
    </source>
</evidence>
<dbReference type="OrthoDB" id="5033at2157"/>
<evidence type="ECO:0000256" key="4">
    <source>
        <dbReference type="ARBA" id="ARBA00022691"/>
    </source>
</evidence>
<dbReference type="Gene3D" id="3.40.50.150">
    <property type="entry name" value="Vaccinia Virus protein VP39"/>
    <property type="match status" value="1"/>
</dbReference>
<dbReference type="InterPro" id="IPR050390">
    <property type="entry name" value="C5-Methyltransferase"/>
</dbReference>
<protein>
    <recommendedName>
        <fullName evidence="1">DNA (cytosine-5-)-methyltransferase</fullName>
        <ecNumber evidence="1">2.1.1.37</ecNumber>
    </recommendedName>
</protein>
<dbReference type="KEGG" id="hrr:HZS55_22315"/>
<evidence type="ECO:0000256" key="1">
    <source>
        <dbReference type="ARBA" id="ARBA00011975"/>
    </source>
</evidence>
<keyword evidence="2 7" id="KW-0489">Methyltransferase</keyword>
<evidence type="ECO:0000313" key="7">
    <source>
        <dbReference type="EMBL" id="QLH79863.1"/>
    </source>
</evidence>
<dbReference type="GO" id="GO:0044027">
    <property type="term" value="P:negative regulation of gene expression via chromosomal CpG island methylation"/>
    <property type="evidence" value="ECO:0007669"/>
    <property type="project" value="TreeGrafter"/>
</dbReference>
<organism evidence="7 8">
    <name type="scientific">Halosimplex rubrum</name>
    <dbReference type="NCBI Taxonomy" id="869889"/>
    <lineage>
        <taxon>Archaea</taxon>
        <taxon>Methanobacteriati</taxon>
        <taxon>Methanobacteriota</taxon>
        <taxon>Stenosarchaea group</taxon>
        <taxon>Halobacteria</taxon>
        <taxon>Halobacteriales</taxon>
        <taxon>Haloarculaceae</taxon>
        <taxon>Halosimplex</taxon>
    </lineage>
</organism>
<gene>
    <name evidence="7" type="ORF">HZS55_22315</name>
</gene>
<dbReference type="RefSeq" id="WP_179909724.1">
    <property type="nucleotide sequence ID" value="NZ_CP058910.1"/>
</dbReference>
<dbReference type="Gene3D" id="3.90.120.10">
    <property type="entry name" value="DNA Methylase, subunit A, domain 2"/>
    <property type="match status" value="1"/>
</dbReference>
<dbReference type="PRINTS" id="PR00105">
    <property type="entry name" value="C5METTRFRASE"/>
</dbReference>
<dbReference type="NCBIfam" id="TIGR00675">
    <property type="entry name" value="dcm"/>
    <property type="match status" value="1"/>
</dbReference>
<dbReference type="InterPro" id="IPR029063">
    <property type="entry name" value="SAM-dependent_MTases_sf"/>
</dbReference>